<evidence type="ECO:0000313" key="4">
    <source>
        <dbReference type="EMBL" id="CAK7350745.1"/>
    </source>
</evidence>
<keyword evidence="1" id="KW-0611">Plant defense</keyword>
<dbReference type="AlphaFoldDB" id="A0AAV1SI21"/>
<accession>A0AAV1SI21</accession>
<feature type="region of interest" description="Disordered" evidence="2">
    <location>
        <begin position="1"/>
        <end position="25"/>
    </location>
</feature>
<reference evidence="4 5" key="1">
    <citation type="submission" date="2024-01" db="EMBL/GenBank/DDBJ databases">
        <authorList>
            <person name="Waweru B."/>
        </authorList>
    </citation>
    <scope>NUCLEOTIDE SEQUENCE [LARGE SCALE GENOMIC DNA]</scope>
</reference>
<feature type="domain" description="NB-ARC" evidence="3">
    <location>
        <begin position="59"/>
        <end position="244"/>
    </location>
</feature>
<evidence type="ECO:0000313" key="5">
    <source>
        <dbReference type="Proteomes" id="UP001314170"/>
    </source>
</evidence>
<dbReference type="Pfam" id="PF00931">
    <property type="entry name" value="NB-ARC"/>
    <property type="match status" value="1"/>
</dbReference>
<dbReference type="Proteomes" id="UP001314170">
    <property type="component" value="Unassembled WGS sequence"/>
</dbReference>
<dbReference type="GO" id="GO:0006952">
    <property type="term" value="P:defense response"/>
    <property type="evidence" value="ECO:0007669"/>
    <property type="project" value="UniProtKB-KW"/>
</dbReference>
<dbReference type="SUPFAM" id="SSF52540">
    <property type="entry name" value="P-loop containing nucleoside triphosphate hydrolases"/>
    <property type="match status" value="1"/>
</dbReference>
<sequence length="326" mass="36820">MERLKNHTESNEVRMGNVSSPLDGLLTSSDVKENPNWSYRSIDPSKVYGFGDEIMSLEGMLVRDGSNDKFKAVGIVGMIGTGKTTLCQVLLTRLEVRNHFVLRIWVSLSVKPNRGLDQKIETVRRMLQSLGVKEGIVSSVSEKHGLSGLLYALYVRLRGKRYLIVFDDVCDGDEWYGQLNSSLPHNGKWKERLAYAVPKGCGGTVIVTSRNKEFAKKMVGEENVHYHPPLSDSESCWSIFMDSIQQDETPFNFMNMDGLKNEIMQACGGVPLAAKVMGQIVNENIVKLERNKKLGRKSRENREREKLDFCISFISAISIQLMSWYL</sequence>
<protein>
    <recommendedName>
        <fullName evidence="3">NB-ARC domain-containing protein</fullName>
    </recommendedName>
</protein>
<evidence type="ECO:0000256" key="1">
    <source>
        <dbReference type="ARBA" id="ARBA00022821"/>
    </source>
</evidence>
<organism evidence="4 5">
    <name type="scientific">Dovyalis caffra</name>
    <dbReference type="NCBI Taxonomy" id="77055"/>
    <lineage>
        <taxon>Eukaryota</taxon>
        <taxon>Viridiplantae</taxon>
        <taxon>Streptophyta</taxon>
        <taxon>Embryophyta</taxon>
        <taxon>Tracheophyta</taxon>
        <taxon>Spermatophyta</taxon>
        <taxon>Magnoliopsida</taxon>
        <taxon>eudicotyledons</taxon>
        <taxon>Gunneridae</taxon>
        <taxon>Pentapetalae</taxon>
        <taxon>rosids</taxon>
        <taxon>fabids</taxon>
        <taxon>Malpighiales</taxon>
        <taxon>Salicaceae</taxon>
        <taxon>Flacourtieae</taxon>
        <taxon>Dovyalis</taxon>
    </lineage>
</organism>
<dbReference type="InterPro" id="IPR002182">
    <property type="entry name" value="NB-ARC"/>
</dbReference>
<dbReference type="PANTHER" id="PTHR36766:SF41">
    <property type="entry name" value="AAA+ ATPASE DOMAIN-CONTAINING PROTEIN"/>
    <property type="match status" value="1"/>
</dbReference>
<dbReference type="PRINTS" id="PR00364">
    <property type="entry name" value="DISEASERSIST"/>
</dbReference>
<gene>
    <name evidence="4" type="ORF">DCAF_LOCUS23489</name>
</gene>
<dbReference type="EMBL" id="CAWUPB010001184">
    <property type="protein sequence ID" value="CAK7350745.1"/>
    <property type="molecule type" value="Genomic_DNA"/>
</dbReference>
<dbReference type="PANTHER" id="PTHR36766">
    <property type="entry name" value="PLANT BROAD-SPECTRUM MILDEW RESISTANCE PROTEIN RPW8"/>
    <property type="match status" value="1"/>
</dbReference>
<proteinExistence type="predicted"/>
<evidence type="ECO:0000259" key="3">
    <source>
        <dbReference type="Pfam" id="PF00931"/>
    </source>
</evidence>
<feature type="compositionally biased region" description="Basic and acidic residues" evidence="2">
    <location>
        <begin position="1"/>
        <end position="12"/>
    </location>
</feature>
<evidence type="ECO:0000256" key="2">
    <source>
        <dbReference type="SAM" id="MobiDB-lite"/>
    </source>
</evidence>
<dbReference type="Gene3D" id="3.40.50.300">
    <property type="entry name" value="P-loop containing nucleotide triphosphate hydrolases"/>
    <property type="match status" value="1"/>
</dbReference>
<comment type="caution">
    <text evidence="4">The sequence shown here is derived from an EMBL/GenBank/DDBJ whole genome shotgun (WGS) entry which is preliminary data.</text>
</comment>
<name>A0AAV1SI21_9ROSI</name>
<keyword evidence="5" id="KW-1185">Reference proteome</keyword>
<dbReference type="GO" id="GO:0043531">
    <property type="term" value="F:ADP binding"/>
    <property type="evidence" value="ECO:0007669"/>
    <property type="project" value="InterPro"/>
</dbReference>
<dbReference type="InterPro" id="IPR027417">
    <property type="entry name" value="P-loop_NTPase"/>
</dbReference>